<keyword evidence="12" id="KW-1185">Reference proteome</keyword>
<dbReference type="EMBL" id="JAAXLS010000015">
    <property type="protein sequence ID" value="NKQ55492.1"/>
    <property type="molecule type" value="Genomic_DNA"/>
</dbReference>
<keyword evidence="8 9" id="KW-0472">Membrane</keyword>
<reference evidence="11 12" key="1">
    <citation type="submission" date="2020-04" db="EMBL/GenBank/DDBJ databases">
        <title>Novel species.</title>
        <authorList>
            <person name="Teo W.F.A."/>
            <person name="Lipun K."/>
            <person name="Srisuk N."/>
            <person name="Duangmal K."/>
        </authorList>
    </citation>
    <scope>NUCLEOTIDE SEQUENCE [LARGE SCALE GENOMIC DNA]</scope>
    <source>
        <strain evidence="11 12">K13G38</strain>
    </source>
</reference>
<feature type="transmembrane region" description="Helical" evidence="9">
    <location>
        <begin position="399"/>
        <end position="417"/>
    </location>
</feature>
<proteinExistence type="inferred from homology"/>
<evidence type="ECO:0000256" key="8">
    <source>
        <dbReference type="ARBA" id="ARBA00023136"/>
    </source>
</evidence>
<dbReference type="InterPro" id="IPR005829">
    <property type="entry name" value="Sugar_transporter_CS"/>
</dbReference>
<dbReference type="InterPro" id="IPR011701">
    <property type="entry name" value="MFS"/>
</dbReference>
<dbReference type="InterPro" id="IPR020846">
    <property type="entry name" value="MFS_dom"/>
</dbReference>
<gene>
    <name evidence="11" type="ORF">HFP15_21645</name>
</gene>
<evidence type="ECO:0000256" key="7">
    <source>
        <dbReference type="ARBA" id="ARBA00022989"/>
    </source>
</evidence>
<organism evidence="11 12">
    <name type="scientific">Amycolatopsis acididurans</name>
    <dbReference type="NCBI Taxonomy" id="2724524"/>
    <lineage>
        <taxon>Bacteria</taxon>
        <taxon>Bacillati</taxon>
        <taxon>Actinomycetota</taxon>
        <taxon>Actinomycetes</taxon>
        <taxon>Pseudonocardiales</taxon>
        <taxon>Pseudonocardiaceae</taxon>
        <taxon>Amycolatopsis</taxon>
    </lineage>
</organism>
<feature type="transmembrane region" description="Helical" evidence="9">
    <location>
        <begin position="240"/>
        <end position="257"/>
    </location>
</feature>
<comment type="similarity">
    <text evidence="2">Belongs to the major facilitator superfamily. Metabolite:H+ Symporter (MHS) family (TC 2.A.1.6) family.</text>
</comment>
<keyword evidence="7 9" id="KW-1133">Transmembrane helix</keyword>
<dbReference type="SUPFAM" id="SSF103473">
    <property type="entry name" value="MFS general substrate transporter"/>
    <property type="match status" value="1"/>
</dbReference>
<feature type="domain" description="Major facilitator superfamily (MFS) profile" evidence="10">
    <location>
        <begin position="14"/>
        <end position="421"/>
    </location>
</feature>
<evidence type="ECO:0000256" key="2">
    <source>
        <dbReference type="ARBA" id="ARBA00008240"/>
    </source>
</evidence>
<evidence type="ECO:0000256" key="9">
    <source>
        <dbReference type="SAM" id="Phobius"/>
    </source>
</evidence>
<keyword evidence="3" id="KW-0813">Transport</keyword>
<dbReference type="InterPro" id="IPR051084">
    <property type="entry name" value="H+-coupled_symporters"/>
</dbReference>
<feature type="transmembrane region" description="Helical" evidence="9">
    <location>
        <begin position="370"/>
        <end position="393"/>
    </location>
</feature>
<dbReference type="InterPro" id="IPR036259">
    <property type="entry name" value="MFS_trans_sf"/>
</dbReference>
<evidence type="ECO:0000256" key="4">
    <source>
        <dbReference type="ARBA" id="ARBA00022475"/>
    </source>
</evidence>
<evidence type="ECO:0000256" key="6">
    <source>
        <dbReference type="ARBA" id="ARBA00022847"/>
    </source>
</evidence>
<evidence type="ECO:0000259" key="10">
    <source>
        <dbReference type="PROSITE" id="PS50850"/>
    </source>
</evidence>
<feature type="transmembrane region" description="Helical" evidence="9">
    <location>
        <begin position="21"/>
        <end position="45"/>
    </location>
</feature>
<feature type="transmembrane region" description="Helical" evidence="9">
    <location>
        <begin position="116"/>
        <end position="141"/>
    </location>
</feature>
<name>A0ABX1JB34_9PSEU</name>
<evidence type="ECO:0000313" key="12">
    <source>
        <dbReference type="Proteomes" id="UP000715441"/>
    </source>
</evidence>
<keyword evidence="6" id="KW-0769">Symport</keyword>
<dbReference type="PANTHER" id="PTHR43528">
    <property type="entry name" value="ALPHA-KETOGLUTARATE PERMEASE"/>
    <property type="match status" value="1"/>
</dbReference>
<accession>A0ABX1JB34</accession>
<comment type="subcellular location">
    <subcellularLocation>
        <location evidence="1">Cell membrane</location>
        <topology evidence="1">Multi-pass membrane protein</topology>
    </subcellularLocation>
</comment>
<dbReference type="PROSITE" id="PS00216">
    <property type="entry name" value="SUGAR_TRANSPORT_1"/>
    <property type="match status" value="1"/>
</dbReference>
<feature type="transmembrane region" description="Helical" evidence="9">
    <location>
        <begin position="277"/>
        <end position="297"/>
    </location>
</feature>
<feature type="transmembrane region" description="Helical" evidence="9">
    <location>
        <begin position="331"/>
        <end position="349"/>
    </location>
</feature>
<feature type="transmembrane region" description="Helical" evidence="9">
    <location>
        <begin position="153"/>
        <end position="174"/>
    </location>
</feature>
<feature type="transmembrane region" description="Helical" evidence="9">
    <location>
        <begin position="57"/>
        <end position="78"/>
    </location>
</feature>
<sequence>MLRNDISRTDGRRRVLAAGAGNFMEWFDFSVYGFFAGAIGANFFPSASATSSLLSTLAVYGVAFLMRPVGGFVLGAVGDRRGRRFALTLSVVLMGVSTALIAALPSYAHLGVAAPVLLVLLRCVQGFSAGGEWTGSAAFLVESAAAHRRGRTASVVPATAALAVAAGALSALVIRVTVPSPEIVTWGWRIPFLVAFPLTLVGLYLRMKLEDTEVFRELKARGAVAEAPIRAVGRGNAKSVAISCALSAITVLGFYYIAAYSTTFLTTTARMAPRSALVVVAVGALIYAACCPLAGILSDRFGRRPVSLAGGAGLAVCAVPAFLLMGTGSPVPAVAGMVLFGLFEALHNTTTTVMLTELFPAHMRSTGSAIGYNIGAALIAGPGPLIAAALATAGAGLPAVYIAGVAFVCTVVLWFALPETRWRALGPDPRTAAAGRPITSA</sequence>
<dbReference type="Proteomes" id="UP000715441">
    <property type="component" value="Unassembled WGS sequence"/>
</dbReference>
<protein>
    <submittedName>
        <fullName evidence="11">MHS family MFS transporter</fullName>
    </submittedName>
</protein>
<dbReference type="Pfam" id="PF07690">
    <property type="entry name" value="MFS_1"/>
    <property type="match status" value="1"/>
</dbReference>
<evidence type="ECO:0000256" key="3">
    <source>
        <dbReference type="ARBA" id="ARBA00022448"/>
    </source>
</evidence>
<dbReference type="PANTHER" id="PTHR43528:SF1">
    <property type="entry name" value="ALPHA-KETOGLUTARATE PERMEASE"/>
    <property type="match status" value="1"/>
</dbReference>
<feature type="transmembrane region" description="Helical" evidence="9">
    <location>
        <begin position="306"/>
        <end position="325"/>
    </location>
</feature>
<evidence type="ECO:0000313" key="11">
    <source>
        <dbReference type="EMBL" id="NKQ55492.1"/>
    </source>
</evidence>
<dbReference type="PROSITE" id="PS00217">
    <property type="entry name" value="SUGAR_TRANSPORT_2"/>
    <property type="match status" value="1"/>
</dbReference>
<dbReference type="RefSeq" id="WP_168518504.1">
    <property type="nucleotide sequence ID" value="NZ_JAAXLS010000015.1"/>
</dbReference>
<feature type="transmembrane region" description="Helical" evidence="9">
    <location>
        <begin position="186"/>
        <end position="205"/>
    </location>
</feature>
<feature type="transmembrane region" description="Helical" evidence="9">
    <location>
        <begin position="85"/>
        <end position="104"/>
    </location>
</feature>
<evidence type="ECO:0000256" key="1">
    <source>
        <dbReference type="ARBA" id="ARBA00004651"/>
    </source>
</evidence>
<evidence type="ECO:0000256" key="5">
    <source>
        <dbReference type="ARBA" id="ARBA00022692"/>
    </source>
</evidence>
<keyword evidence="4" id="KW-1003">Cell membrane</keyword>
<comment type="caution">
    <text evidence="11">The sequence shown here is derived from an EMBL/GenBank/DDBJ whole genome shotgun (WGS) entry which is preliminary data.</text>
</comment>
<keyword evidence="5 9" id="KW-0812">Transmembrane</keyword>
<dbReference type="Gene3D" id="1.20.1250.20">
    <property type="entry name" value="MFS general substrate transporter like domains"/>
    <property type="match status" value="1"/>
</dbReference>
<dbReference type="PROSITE" id="PS50850">
    <property type="entry name" value="MFS"/>
    <property type="match status" value="1"/>
</dbReference>